<feature type="compositionally biased region" description="Basic and acidic residues" evidence="7">
    <location>
        <begin position="287"/>
        <end position="318"/>
    </location>
</feature>
<proteinExistence type="predicted"/>
<evidence type="ECO:0000256" key="7">
    <source>
        <dbReference type="SAM" id="MobiDB-lite"/>
    </source>
</evidence>
<feature type="compositionally biased region" description="Basic and acidic residues" evidence="7">
    <location>
        <begin position="152"/>
        <end position="169"/>
    </location>
</feature>
<keyword evidence="6" id="KW-0325">Glycoprotein</keyword>
<evidence type="ECO:0000256" key="6">
    <source>
        <dbReference type="ARBA" id="ARBA00023180"/>
    </source>
</evidence>
<keyword evidence="12" id="KW-1185">Reference proteome</keyword>
<keyword evidence="3 9" id="KW-0732">Signal</keyword>
<dbReference type="InterPro" id="IPR011106">
    <property type="entry name" value="MANSC_N"/>
</dbReference>
<keyword evidence="2 8" id="KW-0812">Transmembrane</keyword>
<feature type="compositionally biased region" description="Polar residues" evidence="7">
    <location>
        <begin position="247"/>
        <end position="263"/>
    </location>
</feature>
<comment type="caution">
    <text evidence="11">The sequence shown here is derived from an EMBL/GenBank/DDBJ whole genome shotgun (WGS) entry which is preliminary data.</text>
</comment>
<feature type="domain" description="MANSC" evidence="10">
    <location>
        <begin position="37"/>
        <end position="121"/>
    </location>
</feature>
<dbReference type="EMBL" id="RCHS01000163">
    <property type="protein sequence ID" value="RMX60373.1"/>
    <property type="molecule type" value="Genomic_DNA"/>
</dbReference>
<name>A0A3M6V341_POCDA</name>
<evidence type="ECO:0000256" key="4">
    <source>
        <dbReference type="ARBA" id="ARBA00022989"/>
    </source>
</evidence>
<evidence type="ECO:0000259" key="10">
    <source>
        <dbReference type="PROSITE" id="PS50986"/>
    </source>
</evidence>
<dbReference type="OrthoDB" id="10037294at2759"/>
<dbReference type="PANTHER" id="PTHR46876:SF1">
    <property type="entry name" value="LOW-DENSITY LIPOPROTEIN RECEPTOR-RELATED PROTEIN 11"/>
    <property type="match status" value="1"/>
</dbReference>
<evidence type="ECO:0000256" key="8">
    <source>
        <dbReference type="SAM" id="Phobius"/>
    </source>
</evidence>
<dbReference type="AlphaFoldDB" id="A0A3M6V341"/>
<sequence length="594" mass="68253">MHLKGFRSIFLHGIILAFLFEVCSCDDDFRCPYNIHVNKGQIIEAKASVDNGASFLKHYEVRDARECYKLCCERKNCDLAQMQYKNYTDGFFSELQKVCFMFHCGKPSKCLFGKHDHYATISYDRPSEELSYIDGNQFGPSSVKTGEAKLGTAKEIKPSVREGNTKDRVQGSSQYKPPSRQYMTDEQDKYEEEEDLMSPWKQKSYEGSTVHSKQPFGKDRYHSKNTHESLSAKKPSRPVLDKDEYSENSQESQKPYHQVTSNHPDFPTKHQHVNMKGPVRPGNPVKEVAKEPTEEKTTTHDTDDVDRELERKLEELMPKTDTQQYQPSGGDPKAVPTTVKPTFHQWRQFVDNNPNFPYTIPSKVEHPLEQAVEKQTEKPVEKPVQKKPVEIPAQKQVDVPVQRPVEVPVQKPVQVPEQRPVQVPVQRPVEETVQKVPVQKKPIEVPVQKKPIEVPVQKKPVEVPSLKPVEKPIQTQVPKPWQEPIEPETEPPKPTEPIIMTEKARVHEPKQQQDERPLIEVPIQSKNISDVVVIETHRLRIIENKAVLPLAIFLVIAILLLFVVALRLRIVKSRLKRRPFATDDADYLINGMYL</sequence>
<feature type="signal peptide" evidence="9">
    <location>
        <begin position="1"/>
        <end position="25"/>
    </location>
</feature>
<dbReference type="PROSITE" id="PS50986">
    <property type="entry name" value="MANSC"/>
    <property type="match status" value="1"/>
</dbReference>
<evidence type="ECO:0000313" key="11">
    <source>
        <dbReference type="EMBL" id="RMX60373.1"/>
    </source>
</evidence>
<reference evidence="11 12" key="1">
    <citation type="journal article" date="2018" name="Sci. Rep.">
        <title>Comparative analysis of the Pocillopora damicornis genome highlights role of immune system in coral evolution.</title>
        <authorList>
            <person name="Cunning R."/>
            <person name="Bay R.A."/>
            <person name="Gillette P."/>
            <person name="Baker A.C."/>
            <person name="Traylor-Knowles N."/>
        </authorList>
    </citation>
    <scope>NUCLEOTIDE SEQUENCE [LARGE SCALE GENOMIC DNA]</scope>
    <source>
        <strain evidence="11">RSMAS</strain>
        <tissue evidence="11">Whole animal</tissue>
    </source>
</reference>
<feature type="compositionally biased region" description="Basic and acidic residues" evidence="7">
    <location>
        <begin position="216"/>
        <end position="231"/>
    </location>
</feature>
<evidence type="ECO:0000256" key="5">
    <source>
        <dbReference type="ARBA" id="ARBA00023136"/>
    </source>
</evidence>
<keyword evidence="4 8" id="KW-1133">Transmembrane helix</keyword>
<dbReference type="PANTHER" id="PTHR46876">
    <property type="entry name" value="LOW-DENSITY LIPOPROTEIN RECEPTOR-RELATED PROTEIN 11"/>
    <property type="match status" value="1"/>
</dbReference>
<feature type="compositionally biased region" description="Polar residues" evidence="7">
    <location>
        <begin position="170"/>
        <end position="184"/>
    </location>
</feature>
<dbReference type="SMART" id="SM00765">
    <property type="entry name" value="MANEC"/>
    <property type="match status" value="1"/>
</dbReference>
<gene>
    <name evidence="11" type="ORF">pdam_00021321</name>
</gene>
<dbReference type="Pfam" id="PF07502">
    <property type="entry name" value="MANEC"/>
    <property type="match status" value="1"/>
</dbReference>
<evidence type="ECO:0000256" key="3">
    <source>
        <dbReference type="ARBA" id="ARBA00022729"/>
    </source>
</evidence>
<keyword evidence="5 8" id="KW-0472">Membrane</keyword>
<dbReference type="Proteomes" id="UP000275408">
    <property type="component" value="Unassembled WGS sequence"/>
</dbReference>
<dbReference type="InterPro" id="IPR013980">
    <property type="entry name" value="MANSC_dom"/>
</dbReference>
<feature type="chain" id="PRO_5018127313" description="MANSC domain-containing protein" evidence="9">
    <location>
        <begin position="26"/>
        <end position="594"/>
    </location>
</feature>
<evidence type="ECO:0000256" key="9">
    <source>
        <dbReference type="SAM" id="SignalP"/>
    </source>
</evidence>
<protein>
    <recommendedName>
        <fullName evidence="10">MANSC domain-containing protein</fullName>
    </recommendedName>
</protein>
<evidence type="ECO:0000256" key="2">
    <source>
        <dbReference type="ARBA" id="ARBA00022692"/>
    </source>
</evidence>
<evidence type="ECO:0000313" key="12">
    <source>
        <dbReference type="Proteomes" id="UP000275408"/>
    </source>
</evidence>
<feature type="transmembrane region" description="Helical" evidence="8">
    <location>
        <begin position="546"/>
        <end position="568"/>
    </location>
</feature>
<organism evidence="11 12">
    <name type="scientific">Pocillopora damicornis</name>
    <name type="common">Cauliflower coral</name>
    <name type="synonym">Millepora damicornis</name>
    <dbReference type="NCBI Taxonomy" id="46731"/>
    <lineage>
        <taxon>Eukaryota</taxon>
        <taxon>Metazoa</taxon>
        <taxon>Cnidaria</taxon>
        <taxon>Anthozoa</taxon>
        <taxon>Hexacorallia</taxon>
        <taxon>Scleractinia</taxon>
        <taxon>Astrocoeniina</taxon>
        <taxon>Pocilloporidae</taxon>
        <taxon>Pocillopora</taxon>
    </lineage>
</organism>
<evidence type="ECO:0000256" key="1">
    <source>
        <dbReference type="ARBA" id="ARBA00004479"/>
    </source>
</evidence>
<feature type="region of interest" description="Disordered" evidence="7">
    <location>
        <begin position="143"/>
        <end position="337"/>
    </location>
</feature>
<comment type="subcellular location">
    <subcellularLocation>
        <location evidence="1">Membrane</location>
        <topology evidence="1">Single-pass type I membrane protein</topology>
    </subcellularLocation>
</comment>
<accession>A0A3M6V341</accession>
<dbReference type="GO" id="GO:0016020">
    <property type="term" value="C:membrane"/>
    <property type="evidence" value="ECO:0007669"/>
    <property type="project" value="UniProtKB-SubCell"/>
</dbReference>